<name>A0AAP3BB18_9BACT</name>
<evidence type="ECO:0000313" key="2">
    <source>
        <dbReference type="Proteomes" id="UP001209344"/>
    </source>
</evidence>
<dbReference type="RefSeq" id="WP_264965769.1">
    <property type="nucleotide sequence ID" value="NZ_JAPDVK010000002.1"/>
</dbReference>
<comment type="caution">
    <text evidence="1">The sequence shown here is derived from an EMBL/GenBank/DDBJ whole genome shotgun (WGS) entry which is preliminary data.</text>
</comment>
<dbReference type="Proteomes" id="UP001209344">
    <property type="component" value="Unassembled WGS sequence"/>
</dbReference>
<proteinExistence type="predicted"/>
<reference evidence="1" key="1">
    <citation type="submission" date="2022-11" db="EMBL/GenBank/DDBJ databases">
        <title>Genomic repertoires linked with pathogenic potency of arthritogenic Prevotella copri isolated from the gut of rheumatoid arthritis patients.</title>
        <authorList>
            <person name="Nii T."/>
            <person name="Maeda Y."/>
            <person name="Motooka D."/>
            <person name="Naito M."/>
            <person name="Matsumoto Y."/>
            <person name="Ogawa T."/>
            <person name="Oguro-Igashira E."/>
            <person name="Kishikawa T."/>
            <person name="Yamashita M."/>
            <person name="Koizumi S."/>
            <person name="Kurakawa T."/>
            <person name="Okumura R."/>
            <person name="Kayama H."/>
            <person name="Murakami M."/>
            <person name="Sakaguchi T."/>
            <person name="Das B."/>
            <person name="Nakamura S."/>
            <person name="Okada Y."/>
            <person name="Kumanogoh A."/>
            <person name="Takeda K."/>
        </authorList>
    </citation>
    <scope>NUCLEOTIDE SEQUENCE</scope>
    <source>
        <strain evidence="1">F3-75</strain>
    </source>
</reference>
<evidence type="ECO:0000313" key="1">
    <source>
        <dbReference type="EMBL" id="MCW4127826.1"/>
    </source>
</evidence>
<dbReference type="EMBL" id="JAPDVK010000002">
    <property type="protein sequence ID" value="MCW4127826.1"/>
    <property type="molecule type" value="Genomic_DNA"/>
</dbReference>
<protein>
    <submittedName>
        <fullName evidence="1">Uncharacterized protein</fullName>
    </submittedName>
</protein>
<sequence>MKSQASLFTTLHLSSPYHEAQPSLKTEAGHHWRQKLVIIEDKS</sequence>
<organism evidence="1 2">
    <name type="scientific">Segatella copri</name>
    <dbReference type="NCBI Taxonomy" id="165179"/>
    <lineage>
        <taxon>Bacteria</taxon>
        <taxon>Pseudomonadati</taxon>
        <taxon>Bacteroidota</taxon>
        <taxon>Bacteroidia</taxon>
        <taxon>Bacteroidales</taxon>
        <taxon>Prevotellaceae</taxon>
        <taxon>Segatella</taxon>
    </lineage>
</organism>
<dbReference type="AlphaFoldDB" id="A0AAP3BB18"/>
<gene>
    <name evidence="1" type="ORF">ONT16_06065</name>
</gene>
<accession>A0AAP3BB18</accession>